<name>A0A158E2Q6_9BURK</name>
<evidence type="ECO:0000313" key="1">
    <source>
        <dbReference type="EMBL" id="SAL00980.1"/>
    </source>
</evidence>
<accession>A0A158E2Q6</accession>
<dbReference type="Gene3D" id="3.90.190.10">
    <property type="entry name" value="Protein tyrosine phosphatase superfamily"/>
    <property type="match status" value="1"/>
</dbReference>
<dbReference type="Proteomes" id="UP000071859">
    <property type="component" value="Unassembled WGS sequence"/>
</dbReference>
<dbReference type="GO" id="GO:0004721">
    <property type="term" value="F:phosphoprotein phosphatase activity"/>
    <property type="evidence" value="ECO:0007669"/>
    <property type="project" value="InterPro"/>
</dbReference>
<dbReference type="InterPro" id="IPR026893">
    <property type="entry name" value="Tyr/Ser_Pase_IphP-type"/>
</dbReference>
<dbReference type="RefSeq" id="WP_062610023.1">
    <property type="nucleotide sequence ID" value="NZ_FCOX02000043.1"/>
</dbReference>
<evidence type="ECO:0000313" key="2">
    <source>
        <dbReference type="Proteomes" id="UP000071859"/>
    </source>
</evidence>
<dbReference type="SUPFAM" id="SSF52799">
    <property type="entry name" value="(Phosphotyrosine protein) phosphatases II"/>
    <property type="match status" value="1"/>
</dbReference>
<sequence length="272" mass="30120">MSNKISSFLSGITSEAVIAPSQSFDAVHATFDNVHNLRDLGGLRSRDGRSVRAGRLFRSGNPGLASTADIARLRSLAIDVVIDFRSGEEKSPEESAFTDAFDRVALPVLEGSMSMNELVPRLRTATRQRMDDFMLQVYRDFPIKHRLAFAYFMKEAESGRTLLFHCSTGKDRAGFATFLLLSGLDVAPETILANYLESNNCNRRLVQGLCARLESLGISPEVAMPLLEVRSGYLEASIETIEQEWGSTARFLSDALGVDTQRLREQYLEEAG</sequence>
<proteinExistence type="predicted"/>
<dbReference type="Pfam" id="PF13350">
    <property type="entry name" value="Y_phosphatase3"/>
    <property type="match status" value="1"/>
</dbReference>
<dbReference type="OrthoDB" id="1188001at2"/>
<organism evidence="1 2">
    <name type="scientific">Caballeronia calidae</name>
    <dbReference type="NCBI Taxonomy" id="1777139"/>
    <lineage>
        <taxon>Bacteria</taxon>
        <taxon>Pseudomonadati</taxon>
        <taxon>Pseudomonadota</taxon>
        <taxon>Betaproteobacteria</taxon>
        <taxon>Burkholderiales</taxon>
        <taxon>Burkholderiaceae</taxon>
        <taxon>Caballeronia</taxon>
    </lineage>
</organism>
<dbReference type="AlphaFoldDB" id="A0A158E2Q6"/>
<keyword evidence="2" id="KW-1185">Reference proteome</keyword>
<protein>
    <submittedName>
        <fullName evidence="1">Protein tyrosine/serine phosphatase</fullName>
    </submittedName>
</protein>
<reference evidence="1" key="1">
    <citation type="submission" date="2016-01" db="EMBL/GenBank/DDBJ databases">
        <authorList>
            <person name="Peeters C."/>
        </authorList>
    </citation>
    <scope>NUCLEOTIDE SEQUENCE</scope>
    <source>
        <strain evidence="1">LMG 29321</strain>
    </source>
</reference>
<dbReference type="EMBL" id="FCOX02000043">
    <property type="protein sequence ID" value="SAL00980.1"/>
    <property type="molecule type" value="Genomic_DNA"/>
</dbReference>
<gene>
    <name evidence="1" type="ORF">AWB78_06055</name>
</gene>
<dbReference type="InterPro" id="IPR029021">
    <property type="entry name" value="Prot-tyrosine_phosphatase-like"/>
</dbReference>
<comment type="caution">
    <text evidence="1">The sequence shown here is derived from an EMBL/GenBank/DDBJ whole genome shotgun (WGS) entry which is preliminary data.</text>
</comment>